<protein>
    <submittedName>
        <fullName evidence="2">ABC-2 family transporter protein</fullName>
    </submittedName>
</protein>
<dbReference type="PANTHER" id="PTHR36832:SF1">
    <property type="entry name" value="SLR1174 PROTEIN"/>
    <property type="match status" value="1"/>
</dbReference>
<sequence length="265" mass="29833">MRSRPLHIIGRSLATSYASHVQYRAEFLLYMLAGAVPIIVMFAWRSLADAGQIGDVSGTWFAAYFFVIFATRQLSPIWLIREMDRQVRLGQLSQHLLRPAPLYWHLVGHHLADNAIRLPIILGVVPLGLWLFDAWPVIEANRLPLFMLSLLLGVLVHFHTEMAIGLTAFWTDQSWAFEDFYTAALYLLTGFTVPLALFPPSAQAVIAWVPWRYMFGAPAEILVGLHRGTDLYWLLGGQVAWASLSGACAWALWRRGLRRFTGAGA</sequence>
<keyword evidence="1" id="KW-1133">Transmembrane helix</keyword>
<evidence type="ECO:0000313" key="3">
    <source>
        <dbReference type="Proteomes" id="UP001271769"/>
    </source>
</evidence>
<accession>A0ABU5E1W7</accession>
<dbReference type="EMBL" id="JAXCLX010000002">
    <property type="protein sequence ID" value="MDY0872898.1"/>
    <property type="molecule type" value="Genomic_DNA"/>
</dbReference>
<feature type="transmembrane region" description="Helical" evidence="1">
    <location>
        <begin position="59"/>
        <end position="80"/>
    </location>
</feature>
<gene>
    <name evidence="2" type="ORF">SMD31_13230</name>
</gene>
<name>A0ABU5E1W7_9PROT</name>
<feature type="transmembrane region" description="Helical" evidence="1">
    <location>
        <begin position="183"/>
        <end position="211"/>
    </location>
</feature>
<feature type="transmembrane region" description="Helical" evidence="1">
    <location>
        <begin position="144"/>
        <end position="171"/>
    </location>
</feature>
<reference evidence="2 3" key="1">
    <citation type="journal article" date="2013" name="Antonie Van Leeuwenhoek">
        <title>Dongia rigui sp. nov., isolated from freshwater of a large wetland in Korea.</title>
        <authorList>
            <person name="Baik K.S."/>
            <person name="Hwang Y.M."/>
            <person name="Choi J.S."/>
            <person name="Kwon J."/>
            <person name="Seong C.N."/>
        </authorList>
    </citation>
    <scope>NUCLEOTIDE SEQUENCE [LARGE SCALE GENOMIC DNA]</scope>
    <source>
        <strain evidence="2 3">04SU4-P</strain>
    </source>
</reference>
<dbReference type="Pfam" id="PF06182">
    <property type="entry name" value="ABC2_membrane_6"/>
    <property type="match status" value="1"/>
</dbReference>
<feature type="transmembrane region" description="Helical" evidence="1">
    <location>
        <begin position="118"/>
        <end position="138"/>
    </location>
</feature>
<feature type="transmembrane region" description="Helical" evidence="1">
    <location>
        <begin position="27"/>
        <end position="47"/>
    </location>
</feature>
<proteinExistence type="predicted"/>
<evidence type="ECO:0000313" key="2">
    <source>
        <dbReference type="EMBL" id="MDY0872898.1"/>
    </source>
</evidence>
<feature type="transmembrane region" description="Helical" evidence="1">
    <location>
        <begin position="231"/>
        <end position="253"/>
    </location>
</feature>
<keyword evidence="3" id="KW-1185">Reference proteome</keyword>
<organism evidence="2 3">
    <name type="scientific">Dongia rigui</name>
    <dbReference type="NCBI Taxonomy" id="940149"/>
    <lineage>
        <taxon>Bacteria</taxon>
        <taxon>Pseudomonadati</taxon>
        <taxon>Pseudomonadota</taxon>
        <taxon>Alphaproteobacteria</taxon>
        <taxon>Rhodospirillales</taxon>
        <taxon>Dongiaceae</taxon>
        <taxon>Dongia</taxon>
    </lineage>
</organism>
<dbReference type="PANTHER" id="PTHR36832">
    <property type="entry name" value="SLR1174 PROTEIN-RELATED"/>
    <property type="match status" value="1"/>
</dbReference>
<dbReference type="Proteomes" id="UP001271769">
    <property type="component" value="Unassembled WGS sequence"/>
</dbReference>
<comment type="caution">
    <text evidence="2">The sequence shown here is derived from an EMBL/GenBank/DDBJ whole genome shotgun (WGS) entry which is preliminary data.</text>
</comment>
<keyword evidence="1" id="KW-0812">Transmembrane</keyword>
<keyword evidence="1" id="KW-0472">Membrane</keyword>
<dbReference type="InterPro" id="IPR010390">
    <property type="entry name" value="ABC-2_transporter-like"/>
</dbReference>
<evidence type="ECO:0000256" key="1">
    <source>
        <dbReference type="SAM" id="Phobius"/>
    </source>
</evidence>
<dbReference type="RefSeq" id="WP_320501369.1">
    <property type="nucleotide sequence ID" value="NZ_JAXCLX010000002.1"/>
</dbReference>